<comment type="caution">
    <text evidence="2">The sequence shown here is derived from an EMBL/GenBank/DDBJ whole genome shotgun (WGS) entry which is preliminary data.</text>
</comment>
<evidence type="ECO:0000313" key="3">
    <source>
        <dbReference type="Proteomes" id="UP000249354"/>
    </source>
</evidence>
<evidence type="ECO:0000256" key="1">
    <source>
        <dbReference type="SAM" id="Phobius"/>
    </source>
</evidence>
<reference evidence="3" key="1">
    <citation type="submission" date="2018-04" db="EMBL/GenBank/DDBJ databases">
        <authorList>
            <person name="Cornet L."/>
        </authorList>
    </citation>
    <scope>NUCLEOTIDE SEQUENCE [LARGE SCALE GENOMIC DNA]</scope>
</reference>
<dbReference type="EMBL" id="QBMC01000108">
    <property type="protein sequence ID" value="PZO14477.1"/>
    <property type="molecule type" value="Genomic_DNA"/>
</dbReference>
<dbReference type="Proteomes" id="UP000249354">
    <property type="component" value="Unassembled WGS sequence"/>
</dbReference>
<accession>A0A2W4U5K7</accession>
<sequence length="131" mass="14709">MSRQRTFHLRLAILRECGGERYLFLCACVYALIFVLYSYSCALMKAEEDCWGTSAWAALKLETAYRGRVSVTVAIAKPIRLAIWPGGGSDGCSGLAGSMREEVKTKWVELKRFVVDLRLDLCTKKNFDDTA</sequence>
<gene>
    <name evidence="2" type="ORF">DCF25_14875</name>
</gene>
<reference evidence="2 3" key="2">
    <citation type="submission" date="2018-06" db="EMBL/GenBank/DDBJ databases">
        <title>Metagenomic assembly of (sub)arctic Cyanobacteria and their associated microbiome from non-axenic cultures.</title>
        <authorList>
            <person name="Baurain D."/>
        </authorList>
    </citation>
    <scope>NUCLEOTIDE SEQUENCE [LARGE SCALE GENOMIC DNA]</scope>
    <source>
        <strain evidence="2">ULC129bin1</strain>
    </source>
</reference>
<keyword evidence="1" id="KW-0812">Transmembrane</keyword>
<proteinExistence type="predicted"/>
<keyword evidence="1" id="KW-1133">Transmembrane helix</keyword>
<protein>
    <submittedName>
        <fullName evidence="2">Uncharacterized protein</fullName>
    </submittedName>
</protein>
<name>A0A2W4U5K7_9CYAN</name>
<dbReference type="AlphaFoldDB" id="A0A2W4U5K7"/>
<feature type="transmembrane region" description="Helical" evidence="1">
    <location>
        <begin position="21"/>
        <end position="40"/>
    </location>
</feature>
<organism evidence="2 3">
    <name type="scientific">Leptolyngbya foveolarum</name>
    <dbReference type="NCBI Taxonomy" id="47253"/>
    <lineage>
        <taxon>Bacteria</taxon>
        <taxon>Bacillati</taxon>
        <taxon>Cyanobacteriota</taxon>
        <taxon>Cyanophyceae</taxon>
        <taxon>Leptolyngbyales</taxon>
        <taxon>Leptolyngbyaceae</taxon>
        <taxon>Leptolyngbya group</taxon>
        <taxon>Leptolyngbya</taxon>
    </lineage>
</organism>
<evidence type="ECO:0000313" key="2">
    <source>
        <dbReference type="EMBL" id="PZO14477.1"/>
    </source>
</evidence>
<keyword evidence="1" id="KW-0472">Membrane</keyword>